<protein>
    <submittedName>
        <fullName evidence="2">Uncharacterized protein</fullName>
    </submittedName>
</protein>
<evidence type="ECO:0000313" key="2">
    <source>
        <dbReference type="EMBL" id="POR37241.1"/>
    </source>
</evidence>
<name>A0A2S4L487_9HYPO</name>
<keyword evidence="3" id="KW-1185">Reference proteome</keyword>
<sequence length="131" mass="14924">MDDDGGILNIEISDNEDDQKKADRTGQTEAAFQAVKRDYRAKVENGEATTQSHTVQIYKSIKLPLGPGANKQHLQEVVHAVEELYFFRRYREALDFLATVQNDGSAKAFDNDTRKLLEVYEKKCRQKLNSS</sequence>
<proteinExistence type="predicted"/>
<gene>
    <name evidence="2" type="ORF">TPAR_02555</name>
</gene>
<dbReference type="OrthoDB" id="3938544at2759"/>
<comment type="caution">
    <text evidence="2">The sequence shown here is derived from an EMBL/GenBank/DDBJ whole genome shotgun (WGS) entry which is preliminary data.</text>
</comment>
<evidence type="ECO:0000313" key="3">
    <source>
        <dbReference type="Proteomes" id="UP000237481"/>
    </source>
</evidence>
<reference evidence="2 3" key="1">
    <citation type="submission" date="2018-01" db="EMBL/GenBank/DDBJ databases">
        <title>Harnessing the power of phylogenomics to disentangle the directionality and signatures of interkingdom host jumping in the parasitic fungal genus Tolypocladium.</title>
        <authorList>
            <person name="Quandt C.A."/>
            <person name="Patterson W."/>
            <person name="Spatafora J.W."/>
        </authorList>
    </citation>
    <scope>NUCLEOTIDE SEQUENCE [LARGE SCALE GENOMIC DNA]</scope>
    <source>
        <strain evidence="2 3">NRBC 100945</strain>
    </source>
</reference>
<feature type="region of interest" description="Disordered" evidence="1">
    <location>
        <begin position="1"/>
        <end position="27"/>
    </location>
</feature>
<evidence type="ECO:0000256" key="1">
    <source>
        <dbReference type="SAM" id="MobiDB-lite"/>
    </source>
</evidence>
<dbReference type="AlphaFoldDB" id="A0A2S4L487"/>
<dbReference type="Proteomes" id="UP000237481">
    <property type="component" value="Unassembled WGS sequence"/>
</dbReference>
<dbReference type="EMBL" id="PKSG01000268">
    <property type="protein sequence ID" value="POR37241.1"/>
    <property type="molecule type" value="Genomic_DNA"/>
</dbReference>
<accession>A0A2S4L487</accession>
<organism evidence="2 3">
    <name type="scientific">Tolypocladium paradoxum</name>
    <dbReference type="NCBI Taxonomy" id="94208"/>
    <lineage>
        <taxon>Eukaryota</taxon>
        <taxon>Fungi</taxon>
        <taxon>Dikarya</taxon>
        <taxon>Ascomycota</taxon>
        <taxon>Pezizomycotina</taxon>
        <taxon>Sordariomycetes</taxon>
        <taxon>Hypocreomycetidae</taxon>
        <taxon>Hypocreales</taxon>
        <taxon>Ophiocordycipitaceae</taxon>
        <taxon>Tolypocladium</taxon>
    </lineage>
</organism>